<evidence type="ECO:0000313" key="7">
    <source>
        <dbReference type="Proteomes" id="UP000232533"/>
    </source>
</evidence>
<dbReference type="RefSeq" id="WP_070054048.1">
    <property type="nucleotide sequence ID" value="NZ_FVZF01000022.1"/>
</dbReference>
<dbReference type="AlphaFoldDB" id="A0A2N0TWD1"/>
<evidence type="ECO:0000313" key="5">
    <source>
        <dbReference type="EMBL" id="PKD19040.1"/>
    </source>
</evidence>
<sequence length="353" mass="40645">MAKNLILVTGIDIKPEYNRTLIILNGLRELGYEIQEYEFKKFDDKVAKKIAEKSKDAYFTYVPSFCHKSVSFVKKYSVCDVVFDPLISKYMTNIKDYKKYSKLGYESLRSLYRDFRSSMKADFLIFDTLAHRDYFIKKYKIPVDKTGIVYVGANTKDFDKNAKLKKVPNAKFRVGFVGNFIPLQGVLNILAAAKILKDEKDIEFILIGDGYEYQQAIEFREKHALEQVIFEGRVDYSNLDSYINSFDICLGIFGNTLKSNVVIPNKVFNYASCSQAVLTMETKSVKEVFKHGENIYLCKAEAKDIANSIRNLKTNPDLRKKLGENGFNTVCEDYNEIKIATALLSQYQDFKQN</sequence>
<gene>
    <name evidence="5" type="ORF">APR40_11805</name>
    <name evidence="4" type="ORF">BHS39_11830</name>
</gene>
<dbReference type="EMBL" id="LKTR01000018">
    <property type="protein sequence ID" value="PKD19040.1"/>
    <property type="molecule type" value="Genomic_DNA"/>
</dbReference>
<evidence type="ECO:0000256" key="2">
    <source>
        <dbReference type="ARBA" id="ARBA00022679"/>
    </source>
</evidence>
<dbReference type="PANTHER" id="PTHR12526:SF629">
    <property type="entry name" value="TEICHURONIC ACID BIOSYNTHESIS GLYCOSYLTRANSFERASE TUAH-RELATED"/>
    <property type="match status" value="1"/>
</dbReference>
<keyword evidence="1" id="KW-0328">Glycosyltransferase</keyword>
<keyword evidence="2" id="KW-0808">Transferase</keyword>
<evidence type="ECO:0000313" key="6">
    <source>
        <dbReference type="Proteomes" id="UP000176009"/>
    </source>
</evidence>
<dbReference type="Proteomes" id="UP000176009">
    <property type="component" value="Unassembled WGS sequence"/>
</dbReference>
<reference evidence="5 7" key="1">
    <citation type="submission" date="2015-10" db="EMBL/GenBank/DDBJ databases">
        <title>Draft genome sequence of Salegentibacter salinarum KCTC 12975.</title>
        <authorList>
            <person name="Lin W."/>
            <person name="Zheng Q."/>
        </authorList>
    </citation>
    <scope>NUCLEOTIDE SEQUENCE [LARGE SCALE GENOMIC DNA]</scope>
    <source>
        <strain evidence="5 7">KCTC 12974</strain>
    </source>
</reference>
<dbReference type="Gene3D" id="3.40.50.2000">
    <property type="entry name" value="Glycogen Phosphorylase B"/>
    <property type="match status" value="2"/>
</dbReference>
<feature type="domain" description="Glycosyl transferase family 1" evidence="3">
    <location>
        <begin position="163"/>
        <end position="327"/>
    </location>
</feature>
<evidence type="ECO:0000313" key="4">
    <source>
        <dbReference type="EMBL" id="OEY72707.1"/>
    </source>
</evidence>
<dbReference type="Pfam" id="PF00534">
    <property type="entry name" value="Glycos_transf_1"/>
    <property type="match status" value="1"/>
</dbReference>
<proteinExistence type="predicted"/>
<dbReference type="Proteomes" id="UP000232533">
    <property type="component" value="Unassembled WGS sequence"/>
</dbReference>
<accession>A0A2N0TWD1</accession>
<protein>
    <recommendedName>
        <fullName evidence="3">Glycosyl transferase family 1 domain-containing protein</fullName>
    </recommendedName>
</protein>
<dbReference type="SUPFAM" id="SSF53756">
    <property type="entry name" value="UDP-Glycosyltransferase/glycogen phosphorylase"/>
    <property type="match status" value="1"/>
</dbReference>
<reference evidence="4 6" key="2">
    <citation type="submission" date="2016-09" db="EMBL/GenBank/DDBJ databases">
        <title>Genome Sequence of Salegentibacter salarius,Isolated from a Marine Solar Saltern of the Yellow Sea in South Korea.</title>
        <authorList>
            <person name="Zheng Q."/>
            <person name="Liu Y."/>
        </authorList>
    </citation>
    <scope>NUCLEOTIDE SEQUENCE [LARGE SCALE GENOMIC DNA]</scope>
    <source>
        <strain evidence="4 6">KCTC 12974</strain>
    </source>
</reference>
<dbReference type="OrthoDB" id="9811902at2"/>
<keyword evidence="6" id="KW-1185">Reference proteome</keyword>
<organism evidence="5 7">
    <name type="scientific">Salegentibacter salarius</name>
    <dbReference type="NCBI Taxonomy" id="435906"/>
    <lineage>
        <taxon>Bacteria</taxon>
        <taxon>Pseudomonadati</taxon>
        <taxon>Bacteroidota</taxon>
        <taxon>Flavobacteriia</taxon>
        <taxon>Flavobacteriales</taxon>
        <taxon>Flavobacteriaceae</taxon>
        <taxon>Salegentibacter</taxon>
    </lineage>
</organism>
<evidence type="ECO:0000259" key="3">
    <source>
        <dbReference type="Pfam" id="PF00534"/>
    </source>
</evidence>
<dbReference type="InterPro" id="IPR001296">
    <property type="entry name" value="Glyco_trans_1"/>
</dbReference>
<evidence type="ECO:0000256" key="1">
    <source>
        <dbReference type="ARBA" id="ARBA00022676"/>
    </source>
</evidence>
<dbReference type="PANTHER" id="PTHR12526">
    <property type="entry name" value="GLYCOSYLTRANSFERASE"/>
    <property type="match status" value="1"/>
</dbReference>
<dbReference type="EMBL" id="MJBR01000015">
    <property type="protein sequence ID" value="OEY72707.1"/>
    <property type="molecule type" value="Genomic_DNA"/>
</dbReference>
<dbReference type="GO" id="GO:0016757">
    <property type="term" value="F:glycosyltransferase activity"/>
    <property type="evidence" value="ECO:0007669"/>
    <property type="project" value="UniProtKB-KW"/>
</dbReference>
<comment type="caution">
    <text evidence="5">The sequence shown here is derived from an EMBL/GenBank/DDBJ whole genome shotgun (WGS) entry which is preliminary data.</text>
</comment>
<name>A0A2N0TWD1_9FLAO</name>